<geneLocation type="chloroplast" evidence="3"/>
<reference evidence="3" key="1">
    <citation type="journal article" date="2018" name="Adv. Bot. Res.">
        <title>Evolution of the Plastid Genomes in Diatoms.</title>
        <authorList>
            <person name="Yu M."/>
            <person name="Ashworth M.P."/>
            <person name="Hajrah N.H."/>
            <person name="Khiyami M.A."/>
            <person name="Sabir M.J."/>
            <person name="Alhebshi A.M."/>
            <person name="Al-Malki A.L."/>
            <person name="Sabir J.S.M."/>
            <person name="Theriot E.C."/>
            <person name="Jansen R.K."/>
        </authorList>
    </citation>
    <scope>NUCLEOTIDE SEQUENCE</scope>
</reference>
<dbReference type="InterPro" id="IPR000529">
    <property type="entry name" value="Ribosomal_bS6"/>
</dbReference>
<dbReference type="CDD" id="cd00473">
    <property type="entry name" value="bS6"/>
    <property type="match status" value="1"/>
</dbReference>
<keyword evidence="2" id="KW-0694">RNA-binding</keyword>
<dbReference type="Pfam" id="PF01250">
    <property type="entry name" value="Ribosomal_S6"/>
    <property type="match status" value="1"/>
</dbReference>
<gene>
    <name evidence="2 3" type="primary">rps6</name>
</gene>
<dbReference type="GO" id="GO:1990904">
    <property type="term" value="C:ribonucleoprotein complex"/>
    <property type="evidence" value="ECO:0007669"/>
    <property type="project" value="UniProtKB-KW"/>
</dbReference>
<dbReference type="SUPFAM" id="SSF54995">
    <property type="entry name" value="Ribosomal protein S6"/>
    <property type="match status" value="1"/>
</dbReference>
<sequence>MTEKVKYEMMILLTEEFNKSELKTWSFNYARNLQLLSASQISIISKGKLDLAYPVKDQKKGNFVQINFSIIPNCIKTLKENTRFDPYILRYLLVNRGFID</sequence>
<dbReference type="InterPro" id="IPR014717">
    <property type="entry name" value="Transl_elong_EF1B/ribsomal_bS6"/>
</dbReference>
<dbReference type="GO" id="GO:0009507">
    <property type="term" value="C:chloroplast"/>
    <property type="evidence" value="ECO:0007669"/>
    <property type="project" value="UniProtKB-SubCell"/>
</dbReference>
<evidence type="ECO:0000256" key="1">
    <source>
        <dbReference type="ARBA" id="ARBA00009512"/>
    </source>
</evidence>
<comment type="similarity">
    <text evidence="1 2">Belongs to the bacterial ribosomal protein bS6 family.</text>
</comment>
<dbReference type="NCBIfam" id="TIGR00166">
    <property type="entry name" value="S6"/>
    <property type="match status" value="1"/>
</dbReference>
<protein>
    <recommendedName>
        <fullName evidence="2">Small ribosomal subunit protein bS6c</fullName>
    </recommendedName>
</protein>
<evidence type="ECO:0000313" key="3">
    <source>
        <dbReference type="EMBL" id="AWT38175.1"/>
    </source>
</evidence>
<proteinExistence type="inferred from homology"/>
<keyword evidence="2" id="KW-0699">rRNA-binding</keyword>
<organism evidence="3">
    <name type="scientific">Proboscia sp</name>
    <dbReference type="NCBI Taxonomy" id="1923967"/>
    <lineage>
        <taxon>Eukaryota</taxon>
        <taxon>Sar</taxon>
        <taxon>Stramenopiles</taxon>
        <taxon>Ochrophyta</taxon>
        <taxon>Bacillariophyta</taxon>
        <taxon>Coscinodiscophyceae</taxon>
        <taxon>Rhizosoleniophycidae</taxon>
        <taxon>Rhizosoleniales</taxon>
        <taxon>Rhizosoleniaceae</taxon>
        <taxon>Proboscia</taxon>
    </lineage>
</organism>
<dbReference type="InterPro" id="IPR020814">
    <property type="entry name" value="Ribosomal_S6_plastid/chlpt"/>
</dbReference>
<dbReference type="Gene3D" id="3.30.70.60">
    <property type="match status" value="1"/>
</dbReference>
<name>A0A2U9NM77_9STRA</name>
<accession>A0A2U9NM77</accession>
<dbReference type="GO" id="GO:0005840">
    <property type="term" value="C:ribosome"/>
    <property type="evidence" value="ECO:0007669"/>
    <property type="project" value="UniProtKB-KW"/>
</dbReference>
<keyword evidence="3" id="KW-0934">Plastid</keyword>
<comment type="subcellular location">
    <subcellularLocation>
        <location evidence="2">Plastid</location>
        <location evidence="2">Chloroplast</location>
    </subcellularLocation>
</comment>
<keyword evidence="2" id="KW-0687">Ribonucleoprotein</keyword>
<dbReference type="GO" id="GO:0006412">
    <property type="term" value="P:translation"/>
    <property type="evidence" value="ECO:0007669"/>
    <property type="project" value="UniProtKB-UniRule"/>
</dbReference>
<dbReference type="GO" id="GO:0019843">
    <property type="term" value="F:rRNA binding"/>
    <property type="evidence" value="ECO:0007669"/>
    <property type="project" value="UniProtKB-UniRule"/>
</dbReference>
<comment type="function">
    <text evidence="2">Binds together with bS18 to 16S ribosomal RNA.</text>
</comment>
<dbReference type="AlphaFoldDB" id="A0A2U9NM77"/>
<evidence type="ECO:0000256" key="2">
    <source>
        <dbReference type="HAMAP-Rule" id="MF_00360"/>
    </source>
</evidence>
<keyword evidence="2 3" id="KW-0689">Ribosomal protein</keyword>
<dbReference type="GO" id="GO:0003735">
    <property type="term" value="F:structural constituent of ribosome"/>
    <property type="evidence" value="ECO:0007669"/>
    <property type="project" value="InterPro"/>
</dbReference>
<keyword evidence="3" id="KW-0150">Chloroplast</keyword>
<dbReference type="EMBL" id="MG755791">
    <property type="protein sequence ID" value="AWT38175.1"/>
    <property type="molecule type" value="Genomic_DNA"/>
</dbReference>
<dbReference type="InterPro" id="IPR035980">
    <property type="entry name" value="Ribosomal_bS6_sf"/>
</dbReference>
<dbReference type="HAMAP" id="MF_00360">
    <property type="entry name" value="Ribosomal_bS6"/>
    <property type="match status" value="1"/>
</dbReference>